<dbReference type="PANTHER" id="PTHR30246:SF1">
    <property type="entry name" value="2-DEHYDRO-3-DEOXY-6-PHOSPHOGALACTONATE ALDOLASE-RELATED"/>
    <property type="match status" value="1"/>
</dbReference>
<dbReference type="Gene3D" id="3.20.20.70">
    <property type="entry name" value="Aldolase class I"/>
    <property type="match status" value="1"/>
</dbReference>
<keyword evidence="4" id="KW-0456">Lyase</keyword>
<dbReference type="InterPro" id="IPR013785">
    <property type="entry name" value="Aldolase_TIM"/>
</dbReference>
<organism evidence="6 7">
    <name type="scientific">Synoicihabitans lomoniglobus</name>
    <dbReference type="NCBI Taxonomy" id="2909285"/>
    <lineage>
        <taxon>Bacteria</taxon>
        <taxon>Pseudomonadati</taxon>
        <taxon>Verrucomicrobiota</taxon>
        <taxon>Opitutia</taxon>
        <taxon>Opitutales</taxon>
        <taxon>Opitutaceae</taxon>
        <taxon>Synoicihabitans</taxon>
    </lineage>
</organism>
<dbReference type="Pfam" id="PF01081">
    <property type="entry name" value="Aldolase"/>
    <property type="match status" value="1"/>
</dbReference>
<evidence type="ECO:0000256" key="5">
    <source>
        <dbReference type="ARBA" id="ARBA00023277"/>
    </source>
</evidence>
<proteinExistence type="inferred from homology"/>
<evidence type="ECO:0000256" key="4">
    <source>
        <dbReference type="ARBA" id="ARBA00023239"/>
    </source>
</evidence>
<keyword evidence="5" id="KW-0119">Carbohydrate metabolism</keyword>
<dbReference type="PANTHER" id="PTHR30246">
    <property type="entry name" value="2-KETO-3-DEOXY-6-PHOSPHOGLUCONATE ALDOLASE"/>
    <property type="match status" value="1"/>
</dbReference>
<dbReference type="CDD" id="cd00452">
    <property type="entry name" value="KDPG_aldolase"/>
    <property type="match status" value="1"/>
</dbReference>
<dbReference type="GO" id="GO:0016829">
    <property type="term" value="F:lyase activity"/>
    <property type="evidence" value="ECO:0007669"/>
    <property type="project" value="UniProtKB-KW"/>
</dbReference>
<dbReference type="KEGG" id="slom:PXH66_05930"/>
<dbReference type="SUPFAM" id="SSF51569">
    <property type="entry name" value="Aldolase"/>
    <property type="match status" value="1"/>
</dbReference>
<evidence type="ECO:0000313" key="6">
    <source>
        <dbReference type="EMBL" id="WED66385.1"/>
    </source>
</evidence>
<dbReference type="InterPro" id="IPR000887">
    <property type="entry name" value="Aldlse_KDPG_KHG"/>
</dbReference>
<evidence type="ECO:0000256" key="2">
    <source>
        <dbReference type="ARBA" id="ARBA00006906"/>
    </source>
</evidence>
<dbReference type="EMBL" id="CP119075">
    <property type="protein sequence ID" value="WED66385.1"/>
    <property type="molecule type" value="Genomic_DNA"/>
</dbReference>
<dbReference type="RefSeq" id="WP_330930422.1">
    <property type="nucleotide sequence ID" value="NZ_CP119075.1"/>
</dbReference>
<dbReference type="AlphaFoldDB" id="A0AAF0CQU0"/>
<sequence>MLKADVLARICDQRIIALSSVDNAEQLQVRAEALAAGGIHCLELSMTCPAVPDFIAATTKAMPDFFFGVGTIVDTDTARRAILAGARFLSTPAVRPEVILLCRRHHVPVICGVNSRSEIAAAIEAGADAIKLYPSQDDFGPAYVRDIRAEFPTVKLFPVGGVTAANAVEFIHVGADAVFVASGLRPLDAPVDFDPTQLSTRARELVIALAPVASER</sequence>
<keyword evidence="7" id="KW-1185">Reference proteome</keyword>
<evidence type="ECO:0000256" key="1">
    <source>
        <dbReference type="ARBA" id="ARBA00004761"/>
    </source>
</evidence>
<reference evidence="6" key="1">
    <citation type="submission" date="2023-03" db="EMBL/GenBank/DDBJ databases">
        <title>Lomoglobus Profundus gen. nov., sp. nov., a novel member of the phylum Verrucomicrobia, isolated from deep-marine sediment of South China Sea.</title>
        <authorList>
            <person name="Ahmad T."/>
            <person name="Ishaq S.E."/>
            <person name="Wang F."/>
        </authorList>
    </citation>
    <scope>NUCLEOTIDE SEQUENCE</scope>
    <source>
        <strain evidence="6">LMO-M01</strain>
    </source>
</reference>
<evidence type="ECO:0000256" key="3">
    <source>
        <dbReference type="ARBA" id="ARBA00011233"/>
    </source>
</evidence>
<accession>A0AAF0CQU0</accession>
<protein>
    <submittedName>
        <fullName evidence="6">Bifunctional 4-hydroxy-2-oxoglutarate aldolase/2-dehydro-3-deoxy-phosphogluconate aldolase</fullName>
    </submittedName>
</protein>
<gene>
    <name evidence="6" type="ORF">PXH66_05930</name>
</gene>
<comment type="subunit">
    <text evidence="3">Homotrimer.</text>
</comment>
<evidence type="ECO:0000313" key="7">
    <source>
        <dbReference type="Proteomes" id="UP001218638"/>
    </source>
</evidence>
<dbReference type="Proteomes" id="UP001218638">
    <property type="component" value="Chromosome"/>
</dbReference>
<comment type="pathway">
    <text evidence="1">Carbohydrate acid metabolism.</text>
</comment>
<name>A0AAF0CQU0_9BACT</name>
<comment type="similarity">
    <text evidence="2">Belongs to the KHG/KDPG aldolase family.</text>
</comment>